<sequence length="34" mass="4063">MSQQDPTCLEKFSQFYTIKCSHIAKKLFLTIRKQ</sequence>
<dbReference type="WormBase" id="C54F6.19">
    <property type="protein sequence ID" value="CE48858"/>
    <property type="gene ID" value="WBGene00235336"/>
</dbReference>
<organism evidence="1 2">
    <name type="scientific">Caenorhabditis elegans</name>
    <dbReference type="NCBI Taxonomy" id="6239"/>
    <lineage>
        <taxon>Eukaryota</taxon>
        <taxon>Metazoa</taxon>
        <taxon>Ecdysozoa</taxon>
        <taxon>Nematoda</taxon>
        <taxon>Chromadorea</taxon>
        <taxon>Rhabditida</taxon>
        <taxon>Rhabditina</taxon>
        <taxon>Rhabditomorpha</taxon>
        <taxon>Rhabditoidea</taxon>
        <taxon>Rhabditidae</taxon>
        <taxon>Peloderinae</taxon>
        <taxon>Caenorhabditis</taxon>
    </lineage>
</organism>
<dbReference type="AGR" id="WB:WBGene00235336"/>
<dbReference type="AlphaFoldDB" id="U4PMF0"/>
<evidence type="ECO:0000313" key="3">
    <source>
        <dbReference type="WormBase" id="C54F6.19"/>
    </source>
</evidence>
<dbReference type="RefSeq" id="NP_001294764.1">
    <property type="nucleotide sequence ID" value="NM_001307835.1"/>
</dbReference>
<dbReference type="PaxDb" id="6239-C54F6.19"/>
<name>U4PMF0_CAEEL</name>
<dbReference type="KEGG" id="cel:CELE_C54F6.19"/>
<dbReference type="GeneID" id="24104352"/>
<dbReference type="InParanoid" id="U4PMF0"/>
<evidence type="ECO:0000313" key="2">
    <source>
        <dbReference type="Proteomes" id="UP000001940"/>
    </source>
</evidence>
<gene>
    <name evidence="1 3" type="ORF">C54F6.19</name>
    <name evidence="1" type="ORF">CELE_C54F6.19</name>
</gene>
<reference evidence="1 2" key="1">
    <citation type="journal article" date="1998" name="Science">
        <title>Genome sequence of the nematode C. elegans: a platform for investigating biology.</title>
        <authorList>
            <consortium name="The C. elegans sequencing consortium"/>
            <person name="Sulson J.E."/>
            <person name="Waterston R."/>
        </authorList>
    </citation>
    <scope>NUCLEOTIDE SEQUENCE [LARGE SCALE GENOMIC DNA]</scope>
    <source>
        <strain evidence="1 2">Bristol N2</strain>
    </source>
</reference>
<proteinExistence type="predicted"/>
<dbReference type="HOGENOM" id="CLU_3377576_0_0_1"/>
<dbReference type="EMBL" id="BX284605">
    <property type="protein sequence ID" value="CDH93261.1"/>
    <property type="molecule type" value="Genomic_DNA"/>
</dbReference>
<accession>U4PMF0</accession>
<dbReference type="Proteomes" id="UP000001940">
    <property type="component" value="Chromosome V"/>
</dbReference>
<evidence type="ECO:0000313" key="1">
    <source>
        <dbReference type="EMBL" id="CDH93261.1"/>
    </source>
</evidence>
<dbReference type="CTD" id="24104352"/>
<protein>
    <submittedName>
        <fullName evidence="1">SWIM-type domain-containing protein</fullName>
    </submittedName>
</protein>
<dbReference type="SMR" id="U4PMF0"/>
<dbReference type="STRING" id="6239.C54F6.19.1"/>
<keyword evidence="2" id="KW-1185">Reference proteome</keyword>
<dbReference type="Bgee" id="WBGene00235336">
    <property type="expression patterns" value="Expressed in pharyngeal muscle cell (C elegans)"/>
</dbReference>